<reference evidence="1" key="3">
    <citation type="journal article" date="2017" name="Nature">
        <title>Genome sequence of the progenitor of the wheat D genome Aegilops tauschii.</title>
        <authorList>
            <person name="Luo M.C."/>
            <person name="Gu Y.Q."/>
            <person name="Puiu D."/>
            <person name="Wang H."/>
            <person name="Twardziok S.O."/>
            <person name="Deal K.R."/>
            <person name="Huo N."/>
            <person name="Zhu T."/>
            <person name="Wang L."/>
            <person name="Wang Y."/>
            <person name="McGuire P.E."/>
            <person name="Liu S."/>
            <person name="Long H."/>
            <person name="Ramasamy R.K."/>
            <person name="Rodriguez J.C."/>
            <person name="Van S.L."/>
            <person name="Yuan L."/>
            <person name="Wang Z."/>
            <person name="Xia Z."/>
            <person name="Xiao L."/>
            <person name="Anderson O.D."/>
            <person name="Ouyang S."/>
            <person name="Liang Y."/>
            <person name="Zimin A.V."/>
            <person name="Pertea G."/>
            <person name="Qi P."/>
            <person name="Bennetzen J.L."/>
            <person name="Dai X."/>
            <person name="Dawson M.W."/>
            <person name="Muller H.G."/>
            <person name="Kugler K."/>
            <person name="Rivarola-Duarte L."/>
            <person name="Spannagl M."/>
            <person name="Mayer K.F.X."/>
            <person name="Lu F.H."/>
            <person name="Bevan M.W."/>
            <person name="Leroy P."/>
            <person name="Li P."/>
            <person name="You F.M."/>
            <person name="Sun Q."/>
            <person name="Liu Z."/>
            <person name="Lyons E."/>
            <person name="Wicker T."/>
            <person name="Salzberg S.L."/>
            <person name="Devos K.M."/>
            <person name="Dvorak J."/>
        </authorList>
    </citation>
    <scope>NUCLEOTIDE SEQUENCE [LARGE SCALE GENOMIC DNA]</scope>
    <source>
        <strain evidence="1">cv. AL8/78</strain>
    </source>
</reference>
<dbReference type="EnsemblPlants" id="AET7Gv20675500.6">
    <property type="protein sequence ID" value="AET7Gv20675500.6"/>
    <property type="gene ID" value="AET7Gv20675500"/>
</dbReference>
<evidence type="ECO:0000313" key="1">
    <source>
        <dbReference type="EnsemblPlants" id="AET7Gv20675500.6"/>
    </source>
</evidence>
<dbReference type="Proteomes" id="UP000015105">
    <property type="component" value="Chromosome 7D"/>
</dbReference>
<reference evidence="2" key="1">
    <citation type="journal article" date="2014" name="Science">
        <title>Ancient hybridizations among the ancestral genomes of bread wheat.</title>
        <authorList>
            <consortium name="International Wheat Genome Sequencing Consortium,"/>
            <person name="Marcussen T."/>
            <person name="Sandve S.R."/>
            <person name="Heier L."/>
            <person name="Spannagl M."/>
            <person name="Pfeifer M."/>
            <person name="Jakobsen K.S."/>
            <person name="Wulff B.B."/>
            <person name="Steuernagel B."/>
            <person name="Mayer K.F."/>
            <person name="Olsen O.A."/>
        </authorList>
    </citation>
    <scope>NUCLEOTIDE SEQUENCE [LARGE SCALE GENOMIC DNA]</scope>
    <source>
        <strain evidence="2">cv. AL8/78</strain>
    </source>
</reference>
<dbReference type="AlphaFoldDB" id="A0A453RS48"/>
<evidence type="ECO:0000313" key="2">
    <source>
        <dbReference type="Proteomes" id="UP000015105"/>
    </source>
</evidence>
<reference evidence="1" key="5">
    <citation type="journal article" date="2021" name="G3 (Bethesda)">
        <title>Aegilops tauschii genome assembly Aet v5.0 features greater sequence contiguity and improved annotation.</title>
        <authorList>
            <person name="Wang L."/>
            <person name="Zhu T."/>
            <person name="Rodriguez J.C."/>
            <person name="Deal K.R."/>
            <person name="Dubcovsky J."/>
            <person name="McGuire P.E."/>
            <person name="Lux T."/>
            <person name="Spannagl M."/>
            <person name="Mayer K.F.X."/>
            <person name="Baldrich P."/>
            <person name="Meyers B.C."/>
            <person name="Huo N."/>
            <person name="Gu Y.Q."/>
            <person name="Zhou H."/>
            <person name="Devos K.M."/>
            <person name="Bennetzen J.L."/>
            <person name="Unver T."/>
            <person name="Budak H."/>
            <person name="Gulick P.J."/>
            <person name="Galiba G."/>
            <person name="Kalapos B."/>
            <person name="Nelson D.R."/>
            <person name="Li P."/>
            <person name="You F.M."/>
            <person name="Luo M.C."/>
            <person name="Dvorak J."/>
        </authorList>
    </citation>
    <scope>NUCLEOTIDE SEQUENCE [LARGE SCALE GENOMIC DNA]</scope>
    <source>
        <strain evidence="1">cv. AL8/78</strain>
    </source>
</reference>
<reference evidence="2" key="2">
    <citation type="journal article" date="2017" name="Nat. Plants">
        <title>The Aegilops tauschii genome reveals multiple impacts of transposons.</title>
        <authorList>
            <person name="Zhao G."/>
            <person name="Zou C."/>
            <person name="Li K."/>
            <person name="Wang K."/>
            <person name="Li T."/>
            <person name="Gao L."/>
            <person name="Zhang X."/>
            <person name="Wang H."/>
            <person name="Yang Z."/>
            <person name="Liu X."/>
            <person name="Jiang W."/>
            <person name="Mao L."/>
            <person name="Kong X."/>
            <person name="Jiao Y."/>
            <person name="Jia J."/>
        </authorList>
    </citation>
    <scope>NUCLEOTIDE SEQUENCE [LARGE SCALE GENOMIC DNA]</scope>
    <source>
        <strain evidence="2">cv. AL8/78</strain>
    </source>
</reference>
<reference evidence="1" key="4">
    <citation type="submission" date="2019-03" db="UniProtKB">
        <authorList>
            <consortium name="EnsemblPlants"/>
        </authorList>
    </citation>
    <scope>IDENTIFICATION</scope>
</reference>
<keyword evidence="2" id="KW-1185">Reference proteome</keyword>
<proteinExistence type="predicted"/>
<sequence length="31" mass="3554">MVQVTDTELFCLLKEKHGKGGFELFVEEKVV</sequence>
<organism evidence="1 2">
    <name type="scientific">Aegilops tauschii subsp. strangulata</name>
    <name type="common">Goatgrass</name>
    <dbReference type="NCBI Taxonomy" id="200361"/>
    <lineage>
        <taxon>Eukaryota</taxon>
        <taxon>Viridiplantae</taxon>
        <taxon>Streptophyta</taxon>
        <taxon>Embryophyta</taxon>
        <taxon>Tracheophyta</taxon>
        <taxon>Spermatophyta</taxon>
        <taxon>Magnoliopsida</taxon>
        <taxon>Liliopsida</taxon>
        <taxon>Poales</taxon>
        <taxon>Poaceae</taxon>
        <taxon>BOP clade</taxon>
        <taxon>Pooideae</taxon>
        <taxon>Triticodae</taxon>
        <taxon>Triticeae</taxon>
        <taxon>Triticinae</taxon>
        <taxon>Aegilops</taxon>
    </lineage>
</organism>
<protein>
    <submittedName>
        <fullName evidence="1">Uncharacterized protein</fullName>
    </submittedName>
</protein>
<accession>A0A453RS48</accession>
<dbReference type="Gramene" id="AET7Gv20675500.6">
    <property type="protein sequence ID" value="AET7Gv20675500.6"/>
    <property type="gene ID" value="AET7Gv20675500"/>
</dbReference>
<name>A0A453RS48_AEGTS</name>